<proteinExistence type="inferred from homology"/>
<dbReference type="GO" id="GO:0005506">
    <property type="term" value="F:iron ion binding"/>
    <property type="evidence" value="ECO:0007669"/>
    <property type="project" value="InterPro"/>
</dbReference>
<keyword evidence="4 9" id="KW-0349">Heme</keyword>
<comment type="caution">
    <text evidence="11">The sequence shown here is derived from an EMBL/GenBank/DDBJ whole genome shotgun (WGS) entry which is preliminary data.</text>
</comment>
<dbReference type="EMBL" id="JARIHO010000028">
    <property type="protein sequence ID" value="KAJ7339250.1"/>
    <property type="molecule type" value="Genomic_DNA"/>
</dbReference>
<evidence type="ECO:0000313" key="11">
    <source>
        <dbReference type="EMBL" id="KAJ7339250.1"/>
    </source>
</evidence>
<evidence type="ECO:0000256" key="6">
    <source>
        <dbReference type="ARBA" id="ARBA00023002"/>
    </source>
</evidence>
<gene>
    <name evidence="11" type="ORF">DFH08DRAFT_251309</name>
</gene>
<dbReference type="SUPFAM" id="SSF48264">
    <property type="entry name" value="Cytochrome P450"/>
    <property type="match status" value="1"/>
</dbReference>
<keyword evidence="5 9" id="KW-0479">Metal-binding</keyword>
<keyword evidence="12" id="KW-1185">Reference proteome</keyword>
<organism evidence="11 12">
    <name type="scientific">Mycena albidolilacea</name>
    <dbReference type="NCBI Taxonomy" id="1033008"/>
    <lineage>
        <taxon>Eukaryota</taxon>
        <taxon>Fungi</taxon>
        <taxon>Dikarya</taxon>
        <taxon>Basidiomycota</taxon>
        <taxon>Agaricomycotina</taxon>
        <taxon>Agaricomycetes</taxon>
        <taxon>Agaricomycetidae</taxon>
        <taxon>Agaricales</taxon>
        <taxon>Marasmiineae</taxon>
        <taxon>Mycenaceae</taxon>
        <taxon>Mycena</taxon>
    </lineage>
</organism>
<dbReference type="GO" id="GO:0016705">
    <property type="term" value="F:oxidoreductase activity, acting on paired donors, with incorporation or reduction of molecular oxygen"/>
    <property type="evidence" value="ECO:0007669"/>
    <property type="project" value="InterPro"/>
</dbReference>
<keyword evidence="8 10" id="KW-0503">Monooxygenase</keyword>
<dbReference type="InterPro" id="IPR036396">
    <property type="entry name" value="Cyt_P450_sf"/>
</dbReference>
<name>A0AAD7END2_9AGAR</name>
<dbReference type="GO" id="GO:0020037">
    <property type="term" value="F:heme binding"/>
    <property type="evidence" value="ECO:0007669"/>
    <property type="project" value="InterPro"/>
</dbReference>
<reference evidence="11" key="1">
    <citation type="submission" date="2023-03" db="EMBL/GenBank/DDBJ databases">
        <title>Massive genome expansion in bonnet fungi (Mycena s.s.) driven by repeated elements and novel gene families across ecological guilds.</title>
        <authorList>
            <consortium name="Lawrence Berkeley National Laboratory"/>
            <person name="Harder C.B."/>
            <person name="Miyauchi S."/>
            <person name="Viragh M."/>
            <person name="Kuo A."/>
            <person name="Thoen E."/>
            <person name="Andreopoulos B."/>
            <person name="Lu D."/>
            <person name="Skrede I."/>
            <person name="Drula E."/>
            <person name="Henrissat B."/>
            <person name="Morin E."/>
            <person name="Kohler A."/>
            <person name="Barry K."/>
            <person name="LaButti K."/>
            <person name="Morin E."/>
            <person name="Salamov A."/>
            <person name="Lipzen A."/>
            <person name="Mereny Z."/>
            <person name="Hegedus B."/>
            <person name="Baldrian P."/>
            <person name="Stursova M."/>
            <person name="Weitz H."/>
            <person name="Taylor A."/>
            <person name="Grigoriev I.V."/>
            <person name="Nagy L.G."/>
            <person name="Martin F."/>
            <person name="Kauserud H."/>
        </authorList>
    </citation>
    <scope>NUCLEOTIDE SEQUENCE</scope>
    <source>
        <strain evidence="11">CBHHK002</strain>
    </source>
</reference>
<dbReference type="Pfam" id="PF00067">
    <property type="entry name" value="p450"/>
    <property type="match status" value="1"/>
</dbReference>
<comment type="similarity">
    <text evidence="3 10">Belongs to the cytochrome P450 family.</text>
</comment>
<feature type="binding site" description="axial binding residue" evidence="9">
    <location>
        <position position="448"/>
    </location>
    <ligand>
        <name>heme</name>
        <dbReference type="ChEBI" id="CHEBI:30413"/>
    </ligand>
    <ligandPart>
        <name>Fe</name>
        <dbReference type="ChEBI" id="CHEBI:18248"/>
    </ligandPart>
</feature>
<dbReference type="PANTHER" id="PTHR46300">
    <property type="entry name" value="P450, PUTATIVE (EUROFUNG)-RELATED-RELATED"/>
    <property type="match status" value="1"/>
</dbReference>
<evidence type="ECO:0000256" key="5">
    <source>
        <dbReference type="ARBA" id="ARBA00022723"/>
    </source>
</evidence>
<dbReference type="PROSITE" id="PS00086">
    <property type="entry name" value="CYTOCHROME_P450"/>
    <property type="match status" value="1"/>
</dbReference>
<evidence type="ECO:0000256" key="8">
    <source>
        <dbReference type="ARBA" id="ARBA00023033"/>
    </source>
</evidence>
<dbReference type="InterPro" id="IPR001128">
    <property type="entry name" value="Cyt_P450"/>
</dbReference>
<evidence type="ECO:0000256" key="10">
    <source>
        <dbReference type="RuleBase" id="RU000461"/>
    </source>
</evidence>
<dbReference type="InterPro" id="IPR017972">
    <property type="entry name" value="Cyt_P450_CS"/>
</dbReference>
<comment type="pathway">
    <text evidence="2">Secondary metabolite biosynthesis.</text>
</comment>
<accession>A0AAD7END2</accession>
<evidence type="ECO:0000256" key="2">
    <source>
        <dbReference type="ARBA" id="ARBA00005179"/>
    </source>
</evidence>
<evidence type="ECO:0000256" key="1">
    <source>
        <dbReference type="ARBA" id="ARBA00001971"/>
    </source>
</evidence>
<comment type="cofactor">
    <cofactor evidence="1 9">
        <name>heme</name>
        <dbReference type="ChEBI" id="CHEBI:30413"/>
    </cofactor>
</comment>
<evidence type="ECO:0000256" key="3">
    <source>
        <dbReference type="ARBA" id="ARBA00010617"/>
    </source>
</evidence>
<dbReference type="GO" id="GO:0004497">
    <property type="term" value="F:monooxygenase activity"/>
    <property type="evidence" value="ECO:0007669"/>
    <property type="project" value="UniProtKB-KW"/>
</dbReference>
<keyword evidence="7 9" id="KW-0408">Iron</keyword>
<dbReference type="Proteomes" id="UP001218218">
    <property type="component" value="Unassembled WGS sequence"/>
</dbReference>
<dbReference type="PANTHER" id="PTHR46300:SF7">
    <property type="entry name" value="P450, PUTATIVE (EUROFUNG)-RELATED"/>
    <property type="match status" value="1"/>
</dbReference>
<dbReference type="InterPro" id="IPR050364">
    <property type="entry name" value="Cytochrome_P450_fung"/>
</dbReference>
<evidence type="ECO:0000256" key="9">
    <source>
        <dbReference type="PIRSR" id="PIRSR602401-1"/>
    </source>
</evidence>
<evidence type="ECO:0000313" key="12">
    <source>
        <dbReference type="Proteomes" id="UP001218218"/>
    </source>
</evidence>
<evidence type="ECO:0000256" key="4">
    <source>
        <dbReference type="ARBA" id="ARBA00022617"/>
    </source>
</evidence>
<evidence type="ECO:0000256" key="7">
    <source>
        <dbReference type="ARBA" id="ARBA00023004"/>
    </source>
</evidence>
<dbReference type="InterPro" id="IPR002401">
    <property type="entry name" value="Cyt_P450_E_grp-I"/>
</dbReference>
<dbReference type="CDD" id="cd11065">
    <property type="entry name" value="CYP64-like"/>
    <property type="match status" value="1"/>
</dbReference>
<keyword evidence="6 10" id="KW-0560">Oxidoreductase</keyword>
<protein>
    <submittedName>
        <fullName evidence="11">Cytochrome P450</fullName>
    </submittedName>
</protein>
<sequence>MAVAFIDYLGLLDTSTILTLALAGIVALNYIRTRKTSPVPPGPRGLPLVGNVFDAPTERHWLKFAELGDIWGEIFSLTVLGQTMIIVNSVKVAEDLLDVRGAIFSDRPVIPMGGELCGFNNALILSQYGDRVRTERKLFHRLFGTHLATTQFAPLISTEIHKLLRNIALKPAALIDKIRRTTAGITLKIAYGYHLREGPEQDPFLEMFTTAGSNFSHSTAPGAFPVDVLPILRYWPEWLPGGGFHSTAKMWSKQLHHTVDAGLQFVKNTMVFGTAEPSFVSTLLEEKSHDDYLVKWAAISIEEGGSDTTAAQLEGFFLAMSLYPEVQKAAQEELDRVIGRDRFADLSDRAQLPYLNALCKEVFRWHVASPIGVPHRAREDYVYSRAGSEPVLIPKGSLVIANIWKMSHDPERYADPMEFKPSRFIATDSKEAEQDPAQICFGYGRRVCPGKLLADTIVFLACSAVLSVFNISKPRENGDFVEPQLGQASGTVSHPLPFKCVVEPRDMLSSALIRSG</sequence>
<dbReference type="AlphaFoldDB" id="A0AAD7END2"/>
<dbReference type="Gene3D" id="1.10.630.10">
    <property type="entry name" value="Cytochrome P450"/>
    <property type="match status" value="1"/>
</dbReference>
<dbReference type="PRINTS" id="PR00463">
    <property type="entry name" value="EP450I"/>
</dbReference>